<gene>
    <name evidence="1" type="primary">RIBC2</name>
    <name evidence="1" type="ORF">GBF38_020214</name>
</gene>
<keyword evidence="2" id="KW-1185">Reference proteome</keyword>
<organism evidence="1 2">
    <name type="scientific">Nibea albiflora</name>
    <name type="common">Yellow drum</name>
    <name type="synonym">Corvina albiflora</name>
    <dbReference type="NCBI Taxonomy" id="240163"/>
    <lineage>
        <taxon>Eukaryota</taxon>
        <taxon>Metazoa</taxon>
        <taxon>Chordata</taxon>
        <taxon>Craniata</taxon>
        <taxon>Vertebrata</taxon>
        <taxon>Euteleostomi</taxon>
        <taxon>Actinopterygii</taxon>
        <taxon>Neopterygii</taxon>
        <taxon>Teleostei</taxon>
        <taxon>Neoteleostei</taxon>
        <taxon>Acanthomorphata</taxon>
        <taxon>Eupercaria</taxon>
        <taxon>Sciaenidae</taxon>
        <taxon>Nibea</taxon>
    </lineage>
</organism>
<evidence type="ECO:0000313" key="1">
    <source>
        <dbReference type="EMBL" id="KAG8012452.1"/>
    </source>
</evidence>
<protein>
    <submittedName>
        <fullName evidence="1">RIB43A-like with coiled-coils protein 2</fullName>
    </submittedName>
</protein>
<proteinExistence type="predicted"/>
<comment type="caution">
    <text evidence="1">The sequence shown here is derived from an EMBL/GenBank/DDBJ whole genome shotgun (WGS) entry which is preliminary data.</text>
</comment>
<sequence>MLNVELLSDRMAGARLQRRRNVESERKERIFNDKVRTIGVDKEALDKQMKEKEKEEAAAKEEQNASDADMLHNSKLACLLHSRQVKEKRAIEKAIVNHRHQYQQPQSQREYDLNDPDRCRKTQPGDAQMMPPGLVGEDPDSKSRRQRQREQLREWLIQQQTERAAERHQLELEEQRYNQSRVEMDNKTLQLQSIEMERRKAAAIATKEYNLAKTEEKKQQTQLVAVDDESSLDTVGVPGLCPSSDRRAPPESLQEIVQFQKYQIEEKKRMESEKKKEEQQYDRIRVDSARTALLIERQQARLNKQLRRNLDNTNITLAQTHKEQKPDIERGGIDNNFFSKFNTCSR</sequence>
<dbReference type="EMBL" id="CM024800">
    <property type="protein sequence ID" value="KAG8012452.1"/>
    <property type="molecule type" value="Genomic_DNA"/>
</dbReference>
<reference evidence="1" key="1">
    <citation type="submission" date="2020-04" db="EMBL/GenBank/DDBJ databases">
        <title>A chromosome-scale assembly and high-density genetic map of the yellow drum (Nibea albiflora) genome.</title>
        <authorList>
            <person name="Xu D."/>
            <person name="Zhang W."/>
            <person name="Chen R."/>
            <person name="Tan P."/>
            <person name="Wang L."/>
            <person name="Song H."/>
            <person name="Tian L."/>
            <person name="Zhu Q."/>
            <person name="Wang B."/>
        </authorList>
    </citation>
    <scope>NUCLEOTIDE SEQUENCE</scope>
    <source>
        <strain evidence="1">ZJHYS-2018</strain>
    </source>
</reference>
<accession>A0ACB7FDG3</accession>
<dbReference type="Proteomes" id="UP000805704">
    <property type="component" value="Chromosome 12"/>
</dbReference>
<evidence type="ECO:0000313" key="2">
    <source>
        <dbReference type="Proteomes" id="UP000805704"/>
    </source>
</evidence>
<name>A0ACB7FDG3_NIBAL</name>